<dbReference type="Proteomes" id="UP000292136">
    <property type="component" value="Unassembled WGS sequence"/>
</dbReference>
<accession>A0ABY0IR35</accession>
<dbReference type="EMBL" id="SHKM01000001">
    <property type="protein sequence ID" value="RZT89547.1"/>
    <property type="molecule type" value="Genomic_DNA"/>
</dbReference>
<sequence>MAAASPMTEAAPGAPAGTVPLPPTAGDAALEDLRQQGAAGFDPVGLRYLEALARRSRTYRGGVAEGLASRLQAAMDAYGRRLAAARQSAAEALAQAAARHPQAADELQALFVAGDLAGLTRHIAALDACTGPGPLAGLLAYMAGLGDGAGQGGAAEPPPAAPDGTPATPVAAPAVATGTGETPSGTVSPARELKSLRYFRSTWSRLSAEQQLAQALAQAPENAGPLNSHLLVLRALQLMQEVSPDYLQRFMSYADTLLWLEQVDDLSGAVKRRNETAAPAGRKGARSGSSD</sequence>
<organism evidence="2 3">
    <name type="scientific">Azospira oryzae</name>
    <dbReference type="NCBI Taxonomy" id="146939"/>
    <lineage>
        <taxon>Bacteria</taxon>
        <taxon>Pseudomonadati</taxon>
        <taxon>Pseudomonadota</taxon>
        <taxon>Betaproteobacteria</taxon>
        <taxon>Rhodocyclales</taxon>
        <taxon>Rhodocyclaceae</taxon>
        <taxon>Azospira</taxon>
    </lineage>
</organism>
<feature type="region of interest" description="Disordered" evidence="1">
    <location>
        <begin position="1"/>
        <end position="26"/>
    </location>
</feature>
<evidence type="ECO:0000313" key="2">
    <source>
        <dbReference type="EMBL" id="RZT89547.1"/>
    </source>
</evidence>
<dbReference type="Pfam" id="PF11445">
    <property type="entry name" value="DUF2894"/>
    <property type="match status" value="1"/>
</dbReference>
<feature type="region of interest" description="Disordered" evidence="1">
    <location>
        <begin position="272"/>
        <end position="291"/>
    </location>
</feature>
<feature type="compositionally biased region" description="Low complexity" evidence="1">
    <location>
        <begin position="162"/>
        <end position="183"/>
    </location>
</feature>
<reference evidence="2 3" key="1">
    <citation type="submission" date="2019-02" db="EMBL/GenBank/DDBJ databases">
        <title>Genomic Encyclopedia of Type Strains, Phase IV (KMG-IV): sequencing the most valuable type-strain genomes for metagenomic binning, comparative biology and taxonomic classification.</title>
        <authorList>
            <person name="Goeker M."/>
        </authorList>
    </citation>
    <scope>NUCLEOTIDE SEQUENCE [LARGE SCALE GENOMIC DNA]</scope>
    <source>
        <strain evidence="2 3">DSM 21223</strain>
    </source>
</reference>
<dbReference type="InterPro" id="IPR021549">
    <property type="entry name" value="DUF2894"/>
</dbReference>
<evidence type="ECO:0000313" key="3">
    <source>
        <dbReference type="Proteomes" id="UP000292136"/>
    </source>
</evidence>
<gene>
    <name evidence="2" type="ORF">EV678_0336</name>
</gene>
<proteinExistence type="predicted"/>
<comment type="caution">
    <text evidence="2">The sequence shown here is derived from an EMBL/GenBank/DDBJ whole genome shotgun (WGS) entry which is preliminary data.</text>
</comment>
<name>A0ABY0IR35_9RHOO</name>
<protein>
    <submittedName>
        <fullName evidence="2">DUF2894 family protein</fullName>
    </submittedName>
</protein>
<evidence type="ECO:0000256" key="1">
    <source>
        <dbReference type="SAM" id="MobiDB-lite"/>
    </source>
</evidence>
<feature type="region of interest" description="Disordered" evidence="1">
    <location>
        <begin position="149"/>
        <end position="188"/>
    </location>
</feature>
<keyword evidence="3" id="KW-1185">Reference proteome</keyword>